<evidence type="ECO:0000313" key="1">
    <source>
        <dbReference type="EMBL" id="OQU93063.1"/>
    </source>
</evidence>
<sequence>MAFFFPGPWPLLLRRRIESCWSSASPDEADGWDRACCWKLGKVEFWKCLLGNHLLSSSAYFKCLIWLACLFVYRDGRGRFGVCSALRCSP</sequence>
<dbReference type="Proteomes" id="UP000000768">
    <property type="component" value="Chromosome 1"/>
</dbReference>
<accession>A0A1Z5SAW6</accession>
<dbReference type="AlphaFoldDB" id="A0A1Z5SAW6"/>
<evidence type="ECO:0000313" key="2">
    <source>
        <dbReference type="Proteomes" id="UP000000768"/>
    </source>
</evidence>
<protein>
    <submittedName>
        <fullName evidence="1">Uncharacterized protein</fullName>
    </submittedName>
</protein>
<dbReference type="Gramene" id="OQU93063">
    <property type="protein sequence ID" value="OQU93063"/>
    <property type="gene ID" value="SORBI_3001G469150"/>
</dbReference>
<keyword evidence="2" id="KW-1185">Reference proteome</keyword>
<reference evidence="1 2" key="1">
    <citation type="journal article" date="2009" name="Nature">
        <title>The Sorghum bicolor genome and the diversification of grasses.</title>
        <authorList>
            <person name="Paterson A.H."/>
            <person name="Bowers J.E."/>
            <person name="Bruggmann R."/>
            <person name="Dubchak I."/>
            <person name="Grimwood J."/>
            <person name="Gundlach H."/>
            <person name="Haberer G."/>
            <person name="Hellsten U."/>
            <person name="Mitros T."/>
            <person name="Poliakov A."/>
            <person name="Schmutz J."/>
            <person name="Spannagl M."/>
            <person name="Tang H."/>
            <person name="Wang X."/>
            <person name="Wicker T."/>
            <person name="Bharti A.K."/>
            <person name="Chapman J."/>
            <person name="Feltus F.A."/>
            <person name="Gowik U."/>
            <person name="Grigoriev I.V."/>
            <person name="Lyons E."/>
            <person name="Maher C.A."/>
            <person name="Martis M."/>
            <person name="Narechania A."/>
            <person name="Otillar R.P."/>
            <person name="Penning B.W."/>
            <person name="Salamov A.A."/>
            <person name="Wang Y."/>
            <person name="Zhang L."/>
            <person name="Carpita N.C."/>
            <person name="Freeling M."/>
            <person name="Gingle A.R."/>
            <person name="Hash C.T."/>
            <person name="Keller B."/>
            <person name="Klein P."/>
            <person name="Kresovich S."/>
            <person name="McCann M.C."/>
            <person name="Ming R."/>
            <person name="Peterson D.G."/>
            <person name="Mehboob-ur-Rahman"/>
            <person name="Ware D."/>
            <person name="Westhoff P."/>
            <person name="Mayer K.F."/>
            <person name="Messing J."/>
            <person name="Rokhsar D.S."/>
        </authorList>
    </citation>
    <scope>NUCLEOTIDE SEQUENCE [LARGE SCALE GENOMIC DNA]</scope>
    <source>
        <strain evidence="2">cv. BTx623</strain>
    </source>
</reference>
<organism evidence="1 2">
    <name type="scientific">Sorghum bicolor</name>
    <name type="common">Sorghum</name>
    <name type="synonym">Sorghum vulgare</name>
    <dbReference type="NCBI Taxonomy" id="4558"/>
    <lineage>
        <taxon>Eukaryota</taxon>
        <taxon>Viridiplantae</taxon>
        <taxon>Streptophyta</taxon>
        <taxon>Embryophyta</taxon>
        <taxon>Tracheophyta</taxon>
        <taxon>Spermatophyta</taxon>
        <taxon>Magnoliopsida</taxon>
        <taxon>Liliopsida</taxon>
        <taxon>Poales</taxon>
        <taxon>Poaceae</taxon>
        <taxon>PACMAD clade</taxon>
        <taxon>Panicoideae</taxon>
        <taxon>Andropogonodae</taxon>
        <taxon>Andropogoneae</taxon>
        <taxon>Sorghinae</taxon>
        <taxon>Sorghum</taxon>
    </lineage>
</organism>
<gene>
    <name evidence="1" type="ORF">SORBI_3001G469150</name>
</gene>
<dbReference type="EMBL" id="CM000760">
    <property type="protein sequence ID" value="OQU93063.1"/>
    <property type="molecule type" value="Genomic_DNA"/>
</dbReference>
<dbReference type="InParanoid" id="A0A1Z5SAW6"/>
<reference evidence="2" key="2">
    <citation type="journal article" date="2018" name="Plant J.">
        <title>The Sorghum bicolor reference genome: improved assembly, gene annotations, a transcriptome atlas, and signatures of genome organization.</title>
        <authorList>
            <person name="McCormick R.F."/>
            <person name="Truong S.K."/>
            <person name="Sreedasyam A."/>
            <person name="Jenkins J."/>
            <person name="Shu S."/>
            <person name="Sims D."/>
            <person name="Kennedy M."/>
            <person name="Amirebrahimi M."/>
            <person name="Weers B.D."/>
            <person name="McKinley B."/>
            <person name="Mattison A."/>
            <person name="Morishige D.T."/>
            <person name="Grimwood J."/>
            <person name="Schmutz J."/>
            <person name="Mullet J.E."/>
        </authorList>
    </citation>
    <scope>NUCLEOTIDE SEQUENCE [LARGE SCALE GENOMIC DNA]</scope>
    <source>
        <strain evidence="2">cv. BTx623</strain>
    </source>
</reference>
<proteinExistence type="predicted"/>
<name>A0A1Z5SAW6_SORBI</name>